<name>A0A2N9J1V5_FAGSY</name>
<protein>
    <recommendedName>
        <fullName evidence="2">DDE Tnp4 domain-containing protein</fullName>
    </recommendedName>
</protein>
<organism evidence="1">
    <name type="scientific">Fagus sylvatica</name>
    <name type="common">Beechnut</name>
    <dbReference type="NCBI Taxonomy" id="28930"/>
    <lineage>
        <taxon>Eukaryota</taxon>
        <taxon>Viridiplantae</taxon>
        <taxon>Streptophyta</taxon>
        <taxon>Embryophyta</taxon>
        <taxon>Tracheophyta</taxon>
        <taxon>Spermatophyta</taxon>
        <taxon>Magnoliopsida</taxon>
        <taxon>eudicotyledons</taxon>
        <taxon>Gunneridae</taxon>
        <taxon>Pentapetalae</taxon>
        <taxon>rosids</taxon>
        <taxon>fabids</taxon>
        <taxon>Fagales</taxon>
        <taxon>Fagaceae</taxon>
        <taxon>Fagus</taxon>
    </lineage>
</organism>
<proteinExistence type="predicted"/>
<dbReference type="Pfam" id="PF04827">
    <property type="entry name" value="Plant_tran"/>
    <property type="match status" value="2"/>
</dbReference>
<dbReference type="InterPro" id="IPR006912">
    <property type="entry name" value="Harbinger_derived_prot"/>
</dbReference>
<dbReference type="EMBL" id="OIVN01006310">
    <property type="protein sequence ID" value="SPD30291.1"/>
    <property type="molecule type" value="Genomic_DNA"/>
</dbReference>
<dbReference type="AlphaFoldDB" id="A0A2N9J1V5"/>
<dbReference type="PANTHER" id="PTHR47150">
    <property type="entry name" value="OS12G0169200 PROTEIN"/>
    <property type="match status" value="1"/>
</dbReference>
<dbReference type="PANTHER" id="PTHR47150:SF7">
    <property type="entry name" value="NUCLEASE"/>
    <property type="match status" value="1"/>
</dbReference>
<evidence type="ECO:0008006" key="2">
    <source>
        <dbReference type="Google" id="ProtNLM"/>
    </source>
</evidence>
<gene>
    <name evidence="1" type="ORF">FSB_LOCUS58173</name>
</gene>
<sequence>MDRHPIFDIIANDSSSSSDDEVEMIIRFAIEEERLNSGGGSRQKRSRTYIRRDFVQATERIFRDYFAEPPLYSPNMFRRRFRMSRPLFLRIKSMLEATEPYFVQRRNAAGRLGLSSLQKITAAIRMLAYGTTADLLLALGESRGFPGMLGSIDCMHWKWKNCPTAWQGSHNDINVLERSSVFTELAEGRAPSVNYSINEEARKDVERAFGVLQSRFAIVRGPARFYQTETLKDIMTACIILHNMIVEDERDINEVERGDYEQLNETTLDPVSHAPTLEFMDFIRRHRQIRDRETHSQLQSDLVEHLWATT</sequence>
<accession>A0A2N9J1V5</accession>
<reference evidence="1" key="1">
    <citation type="submission" date="2018-02" db="EMBL/GenBank/DDBJ databases">
        <authorList>
            <person name="Cohen D.B."/>
            <person name="Kent A.D."/>
        </authorList>
    </citation>
    <scope>NUCLEOTIDE SEQUENCE</scope>
</reference>
<evidence type="ECO:0000313" key="1">
    <source>
        <dbReference type="EMBL" id="SPD30291.1"/>
    </source>
</evidence>